<accession>A0A3R5QU28</accession>
<dbReference type="EMBL" id="CP025746">
    <property type="protein sequence ID" value="QAA32640.1"/>
    <property type="molecule type" value="Genomic_DNA"/>
</dbReference>
<dbReference type="InterPro" id="IPR000835">
    <property type="entry name" value="HTH_MarR-typ"/>
</dbReference>
<dbReference type="KEGG" id="cmah:C1I91_13900"/>
<dbReference type="GO" id="GO:0003700">
    <property type="term" value="F:DNA-binding transcription factor activity"/>
    <property type="evidence" value="ECO:0007669"/>
    <property type="project" value="InterPro"/>
</dbReference>
<sequence>MYSSEQLGDLLIAINKELKTKIERELKFYGIGMGQLHILMLFYAHSGETFSQNDIVKLLNIDKGNISRSIMKLQDKEYLEQVPTNSKTYRLSEQGIVLKTEIMSKFNTLHQAMILDIGQNELKQTVLTLSQILKNLEVF</sequence>
<organism evidence="5 6">
    <name type="scientific">Clostridium manihotivorum</name>
    <dbReference type="NCBI Taxonomy" id="2320868"/>
    <lineage>
        <taxon>Bacteria</taxon>
        <taxon>Bacillati</taxon>
        <taxon>Bacillota</taxon>
        <taxon>Clostridia</taxon>
        <taxon>Eubacteriales</taxon>
        <taxon>Clostridiaceae</taxon>
        <taxon>Clostridium</taxon>
    </lineage>
</organism>
<evidence type="ECO:0000313" key="5">
    <source>
        <dbReference type="EMBL" id="QAA32640.1"/>
    </source>
</evidence>
<evidence type="ECO:0000256" key="3">
    <source>
        <dbReference type="ARBA" id="ARBA00023163"/>
    </source>
</evidence>
<keyword evidence="1" id="KW-0805">Transcription regulation</keyword>
<protein>
    <recommendedName>
        <fullName evidence="4">HTH marR-type domain-containing protein</fullName>
    </recommendedName>
</protein>
<dbReference type="SUPFAM" id="SSF46785">
    <property type="entry name" value="Winged helix' DNA-binding domain"/>
    <property type="match status" value="1"/>
</dbReference>
<dbReference type="PANTHER" id="PTHR42756:SF1">
    <property type="entry name" value="TRANSCRIPTIONAL REPRESSOR OF EMRAB OPERON"/>
    <property type="match status" value="1"/>
</dbReference>
<dbReference type="AlphaFoldDB" id="A0A3R5QU28"/>
<name>A0A3R5QU28_9CLOT</name>
<dbReference type="GO" id="GO:0003677">
    <property type="term" value="F:DNA binding"/>
    <property type="evidence" value="ECO:0007669"/>
    <property type="project" value="UniProtKB-KW"/>
</dbReference>
<keyword evidence="3" id="KW-0804">Transcription</keyword>
<evidence type="ECO:0000256" key="1">
    <source>
        <dbReference type="ARBA" id="ARBA00023015"/>
    </source>
</evidence>
<dbReference type="InterPro" id="IPR036390">
    <property type="entry name" value="WH_DNA-bd_sf"/>
</dbReference>
<evidence type="ECO:0000256" key="2">
    <source>
        <dbReference type="ARBA" id="ARBA00023125"/>
    </source>
</evidence>
<keyword evidence="2" id="KW-0238">DNA-binding</keyword>
<reference evidence="5 6" key="1">
    <citation type="submission" date="2018-01" db="EMBL/GenBank/DDBJ databases">
        <title>Genome Sequencing and Assembly of Anaerobacter polyendosporus strain CT4.</title>
        <authorList>
            <person name="Tachaapaikoon C."/>
            <person name="Sutheeworapong S."/>
            <person name="Jenjaroenpun P."/>
            <person name="Wongsurawat T."/>
            <person name="Nookeaw I."/>
            <person name="Cheawchanlertfa P."/>
            <person name="Kosugi A."/>
            <person name="Cheevadhanarak S."/>
            <person name="Ratanakhanokchai K."/>
        </authorList>
    </citation>
    <scope>NUCLEOTIDE SEQUENCE [LARGE SCALE GENOMIC DNA]</scope>
    <source>
        <strain evidence="5 6">CT4</strain>
    </source>
</reference>
<dbReference type="PANTHER" id="PTHR42756">
    <property type="entry name" value="TRANSCRIPTIONAL REGULATOR, MARR"/>
    <property type="match status" value="1"/>
</dbReference>
<dbReference type="Gene3D" id="1.10.10.10">
    <property type="entry name" value="Winged helix-like DNA-binding domain superfamily/Winged helix DNA-binding domain"/>
    <property type="match status" value="1"/>
</dbReference>
<dbReference type="InterPro" id="IPR036388">
    <property type="entry name" value="WH-like_DNA-bd_sf"/>
</dbReference>
<dbReference type="Proteomes" id="UP000286268">
    <property type="component" value="Chromosome"/>
</dbReference>
<evidence type="ECO:0000313" key="6">
    <source>
        <dbReference type="Proteomes" id="UP000286268"/>
    </source>
</evidence>
<proteinExistence type="predicted"/>
<dbReference type="Pfam" id="PF12802">
    <property type="entry name" value="MarR_2"/>
    <property type="match status" value="1"/>
</dbReference>
<dbReference type="SMART" id="SM00347">
    <property type="entry name" value="HTH_MARR"/>
    <property type="match status" value="1"/>
</dbReference>
<feature type="domain" description="HTH marR-type" evidence="4">
    <location>
        <begin position="24"/>
        <end position="122"/>
    </location>
</feature>
<evidence type="ECO:0000259" key="4">
    <source>
        <dbReference type="SMART" id="SM00347"/>
    </source>
</evidence>
<gene>
    <name evidence="5" type="ORF">C1I91_13900</name>
</gene>
<keyword evidence="6" id="KW-1185">Reference proteome</keyword>